<organism evidence="1">
    <name type="scientific">marine metagenome</name>
    <dbReference type="NCBI Taxonomy" id="408172"/>
    <lineage>
        <taxon>unclassified sequences</taxon>
        <taxon>metagenomes</taxon>
        <taxon>ecological metagenomes</taxon>
    </lineage>
</organism>
<dbReference type="EMBL" id="UINC01111280">
    <property type="protein sequence ID" value="SVC79383.1"/>
    <property type="molecule type" value="Genomic_DNA"/>
</dbReference>
<proteinExistence type="predicted"/>
<sequence length="43" mass="4792">MIYTVANSFGKGPVSSNANHRQLVTQLPAQLTKHVIDIVDKYH</sequence>
<gene>
    <name evidence="1" type="ORF">METZ01_LOCUS332237</name>
</gene>
<accession>A0A382Q1C9</accession>
<name>A0A382Q1C9_9ZZZZ</name>
<reference evidence="1" key="1">
    <citation type="submission" date="2018-05" db="EMBL/GenBank/DDBJ databases">
        <authorList>
            <person name="Lanie J.A."/>
            <person name="Ng W.-L."/>
            <person name="Kazmierczak K.M."/>
            <person name="Andrzejewski T.M."/>
            <person name="Davidsen T.M."/>
            <person name="Wayne K.J."/>
            <person name="Tettelin H."/>
            <person name="Glass J.I."/>
            <person name="Rusch D."/>
            <person name="Podicherti R."/>
            <person name="Tsui H.-C.T."/>
            <person name="Winkler M.E."/>
        </authorList>
    </citation>
    <scope>NUCLEOTIDE SEQUENCE</scope>
</reference>
<dbReference type="AlphaFoldDB" id="A0A382Q1C9"/>
<evidence type="ECO:0000313" key="1">
    <source>
        <dbReference type="EMBL" id="SVC79383.1"/>
    </source>
</evidence>
<protein>
    <submittedName>
        <fullName evidence="1">Uncharacterized protein</fullName>
    </submittedName>
</protein>